<keyword evidence="4" id="KW-1185">Reference proteome</keyword>
<reference evidence="3 4" key="1">
    <citation type="submission" date="2013-08" db="EMBL/GenBank/DDBJ databases">
        <authorList>
            <consortium name="DOE Joint Genome Institute"/>
            <person name="Eisen J."/>
            <person name="Huntemann M."/>
            <person name="Han J."/>
            <person name="Chen A."/>
            <person name="Kyrpides N."/>
            <person name="Mavromatis K."/>
            <person name="Markowitz V."/>
            <person name="Palaniappan K."/>
            <person name="Ivanova N."/>
            <person name="Schaumberg A."/>
            <person name="Pati A."/>
            <person name="Liolios K."/>
            <person name="Nordberg H.P."/>
            <person name="Cantor M.N."/>
            <person name="Hua S.X."/>
            <person name="Woyke T."/>
        </authorList>
    </citation>
    <scope>NUCLEOTIDE SEQUENCE [LARGE SCALE GENOMIC DNA]</scope>
    <source>
        <strain evidence="3 4">DSM 2278</strain>
    </source>
</reference>
<feature type="domain" description="Lcl C-terminal" evidence="2">
    <location>
        <begin position="270"/>
        <end position="394"/>
    </location>
</feature>
<evidence type="ECO:0000259" key="2">
    <source>
        <dbReference type="Pfam" id="PF07603"/>
    </source>
</evidence>
<proteinExistence type="predicted"/>
<feature type="compositionally biased region" description="Acidic residues" evidence="1">
    <location>
        <begin position="44"/>
        <end position="55"/>
    </location>
</feature>
<evidence type="ECO:0000313" key="3">
    <source>
        <dbReference type="EMBL" id="ETA68632.1"/>
    </source>
</evidence>
<dbReference type="AlphaFoldDB" id="W9DY61"/>
<dbReference type="PANTHER" id="PTHR35812:SF1">
    <property type="entry name" value="LIPOPROTEIN"/>
    <property type="match status" value="1"/>
</dbReference>
<dbReference type="EMBL" id="AZAJ01000001">
    <property type="protein sequence ID" value="ETA68632.1"/>
    <property type="molecule type" value="Genomic_DNA"/>
</dbReference>
<gene>
    <name evidence="3" type="ORF">MettiDRAFT_2105</name>
</gene>
<dbReference type="RefSeq" id="WP_023845767.1">
    <property type="nucleotide sequence ID" value="NZ_AZAJ01000001.1"/>
</dbReference>
<dbReference type="PROSITE" id="PS51257">
    <property type="entry name" value="PROKAR_LIPOPROTEIN"/>
    <property type="match status" value="1"/>
</dbReference>
<comment type="caution">
    <text evidence="3">The sequence shown here is derived from an EMBL/GenBank/DDBJ whole genome shotgun (WGS) entry which is preliminary data.</text>
</comment>
<accession>W9DY61</accession>
<evidence type="ECO:0000313" key="4">
    <source>
        <dbReference type="Proteomes" id="UP000019483"/>
    </source>
</evidence>
<feature type="region of interest" description="Disordered" evidence="1">
    <location>
        <begin position="28"/>
        <end position="57"/>
    </location>
</feature>
<organism evidence="3 4">
    <name type="scientific">Methanolobus tindarius DSM 2278</name>
    <dbReference type="NCBI Taxonomy" id="1090322"/>
    <lineage>
        <taxon>Archaea</taxon>
        <taxon>Methanobacteriati</taxon>
        <taxon>Methanobacteriota</taxon>
        <taxon>Stenosarchaea group</taxon>
        <taxon>Methanomicrobia</taxon>
        <taxon>Methanosarcinales</taxon>
        <taxon>Methanosarcinaceae</taxon>
        <taxon>Methanolobus</taxon>
    </lineage>
</organism>
<name>W9DY61_METTI</name>
<protein>
    <recommendedName>
        <fullName evidence="2">Lcl C-terminal domain-containing protein</fullName>
    </recommendedName>
</protein>
<feature type="region of interest" description="Disordered" evidence="1">
    <location>
        <begin position="411"/>
        <end position="433"/>
    </location>
</feature>
<sequence length="446" mass="49342">MTGKGKLCFLICMIFIVTVVSGCAEHRGGMTESDSGGTSQTIDDSSEITDEENDDVSVTKVTEPGQYVVTDTMQYLYYDNEKVIHPLSEGDSFYGQDARYDGTEPGFVDNGDGTITDESTGLMWQKEMTRSDFDDAEDKADASMTGGYDDWRIPTIKEMYSLMDFRGTDPNVESTSTSGLTPFIDTDYFDFEYPTEGRIIDAQYISSTEYVYKVMNGQSAFFGLNLADGRIKGYPQSGGNLQVEEGRYYLRLVRGNSAYGTNLFVDNGDGTITDEATGLMWTQSDSGSDEFADMLSDYTNDDGSLNWEEALDFAENLEYAGYDDWRLPNAKELQSIVDYTRSPDTTDSPAIDSIFECTQIVNEIGDEDYGFYWTGTTHASTNMAGSNAVYISFGRALGYMNGVWMDVHGAGAQRSDPKSGDPDDYGNDAPQGDAIRVYNYVRPVRG</sequence>
<dbReference type="PANTHER" id="PTHR35812">
    <property type="entry name" value="LIPOPROTEIN"/>
    <property type="match status" value="1"/>
</dbReference>
<dbReference type="InterPro" id="IPR011460">
    <property type="entry name" value="Lcl_C"/>
</dbReference>
<feature type="compositionally biased region" description="Polar residues" evidence="1">
    <location>
        <begin position="32"/>
        <end position="43"/>
    </location>
</feature>
<dbReference type="Proteomes" id="UP000019483">
    <property type="component" value="Unassembled WGS sequence"/>
</dbReference>
<dbReference type="OrthoDB" id="150629at2157"/>
<dbReference type="Pfam" id="PF07603">
    <property type="entry name" value="Lcl_C"/>
    <property type="match status" value="2"/>
</dbReference>
<feature type="domain" description="Lcl C-terminal" evidence="2">
    <location>
        <begin position="113"/>
        <end position="254"/>
    </location>
</feature>
<evidence type="ECO:0000256" key="1">
    <source>
        <dbReference type="SAM" id="MobiDB-lite"/>
    </source>
</evidence>